<evidence type="ECO:0000256" key="4">
    <source>
        <dbReference type="ARBA" id="ARBA00022825"/>
    </source>
</evidence>
<gene>
    <name evidence="8" type="ORF">EGH23_22700</name>
</gene>
<dbReference type="CDD" id="cd00306">
    <property type="entry name" value="Peptidases_S8_S53"/>
    <property type="match status" value="1"/>
</dbReference>
<protein>
    <submittedName>
        <fullName evidence="8">S8 family peptidase</fullName>
    </submittedName>
</protein>
<dbReference type="PANTHER" id="PTHR43806:SF11">
    <property type="entry name" value="CEREVISIN-RELATED"/>
    <property type="match status" value="1"/>
</dbReference>
<proteinExistence type="inferred from homology"/>
<reference evidence="8 9" key="1">
    <citation type="submission" date="2021-06" db="EMBL/GenBank/DDBJ databases">
        <title>Halomicroarcula sp. a new haloarchaeum isolated from saline soil.</title>
        <authorList>
            <person name="Duran-Viseras A."/>
            <person name="Sanchez-Porro C."/>
            <person name="Ventosa A."/>
        </authorList>
    </citation>
    <scope>NUCLEOTIDE SEQUENCE [LARGE SCALE GENOMIC DNA]</scope>
    <source>
        <strain evidence="8 9">F27</strain>
    </source>
</reference>
<dbReference type="Pfam" id="PF00082">
    <property type="entry name" value="Peptidase_S8"/>
    <property type="match status" value="1"/>
</dbReference>
<comment type="caution">
    <text evidence="8">The sequence shown here is derived from an EMBL/GenBank/DDBJ whole genome shotgun (WGS) entry which is preliminary data.</text>
</comment>
<dbReference type="Proteomes" id="UP001430455">
    <property type="component" value="Unassembled WGS sequence"/>
</dbReference>
<evidence type="ECO:0000256" key="6">
    <source>
        <dbReference type="SAM" id="MobiDB-lite"/>
    </source>
</evidence>
<feature type="domain" description="Peptidase S8/S53" evidence="7">
    <location>
        <begin position="43"/>
        <end position="272"/>
    </location>
</feature>
<comment type="similarity">
    <text evidence="1 5">Belongs to the peptidase S8 family.</text>
</comment>
<dbReference type="PANTHER" id="PTHR43806">
    <property type="entry name" value="PEPTIDASE S8"/>
    <property type="match status" value="1"/>
</dbReference>
<feature type="region of interest" description="Disordered" evidence="6">
    <location>
        <begin position="265"/>
        <end position="287"/>
    </location>
</feature>
<keyword evidence="3" id="KW-0378">Hydrolase</keyword>
<evidence type="ECO:0000313" key="9">
    <source>
        <dbReference type="Proteomes" id="UP001430455"/>
    </source>
</evidence>
<dbReference type="SUPFAM" id="SSF52743">
    <property type="entry name" value="Subtilisin-like"/>
    <property type="match status" value="1"/>
</dbReference>
<evidence type="ECO:0000259" key="7">
    <source>
        <dbReference type="Pfam" id="PF00082"/>
    </source>
</evidence>
<dbReference type="InterPro" id="IPR000209">
    <property type="entry name" value="Peptidase_S8/S53_dom"/>
</dbReference>
<dbReference type="GO" id="GO:0006508">
    <property type="term" value="P:proteolysis"/>
    <property type="evidence" value="ECO:0007669"/>
    <property type="project" value="UniProtKB-KW"/>
</dbReference>
<accession>A0AAW4PJ71</accession>
<evidence type="ECO:0000256" key="2">
    <source>
        <dbReference type="ARBA" id="ARBA00022670"/>
    </source>
</evidence>
<evidence type="ECO:0000256" key="3">
    <source>
        <dbReference type="ARBA" id="ARBA00022801"/>
    </source>
</evidence>
<dbReference type="InterPro" id="IPR050131">
    <property type="entry name" value="Peptidase_S8_subtilisin-like"/>
</dbReference>
<dbReference type="Gene3D" id="3.40.50.200">
    <property type="entry name" value="Peptidase S8/S53 domain"/>
    <property type="match status" value="1"/>
</dbReference>
<name>A0AAW4PJ71_9EURY</name>
<comment type="caution">
    <text evidence="5">Lacks conserved residue(s) required for the propagation of feature annotation.</text>
</comment>
<evidence type="ECO:0000256" key="5">
    <source>
        <dbReference type="PROSITE-ProRule" id="PRU01240"/>
    </source>
</evidence>
<sequence>MLEPTAALADTLDIDQRLNYVADDAPDTTGHGEDVLELLGYFAPAATFSLYRVVAAHGTAKRGNLVQAIADASSHNIDILNLSVGIHHHEEPTGDCGGHCRIADEARLAIESGTAVVAAAGNREKDNPLAVHCPARLTTAITVGGFVSHCRADLLDSPASGQYWVDNDTELVGPFCGQRGCGPTKQCEEYRYEKPWQGNVSFHNAVPDVLAPVHHPAGTDTDPVLQSGTSFGTPIVSGSLATLLSDLPDSEPDPSPTQLRQAVSMGATDIDEGTVPKFDAGGTRELL</sequence>
<dbReference type="AlphaFoldDB" id="A0AAW4PJ71"/>
<keyword evidence="9" id="KW-1185">Reference proteome</keyword>
<dbReference type="InterPro" id="IPR036852">
    <property type="entry name" value="Peptidase_S8/S53_dom_sf"/>
</dbReference>
<dbReference type="EMBL" id="RKLT01000025">
    <property type="protein sequence ID" value="MBX0297688.1"/>
    <property type="molecule type" value="Genomic_DNA"/>
</dbReference>
<evidence type="ECO:0000313" key="8">
    <source>
        <dbReference type="EMBL" id="MBX0297688.1"/>
    </source>
</evidence>
<keyword evidence="4" id="KW-0720">Serine protease</keyword>
<dbReference type="RefSeq" id="WP_220582274.1">
    <property type="nucleotide sequence ID" value="NZ_RKLT01000025.1"/>
</dbReference>
<dbReference type="PROSITE" id="PS51892">
    <property type="entry name" value="SUBTILASE"/>
    <property type="match status" value="1"/>
</dbReference>
<evidence type="ECO:0000256" key="1">
    <source>
        <dbReference type="ARBA" id="ARBA00011073"/>
    </source>
</evidence>
<dbReference type="GO" id="GO:0004252">
    <property type="term" value="F:serine-type endopeptidase activity"/>
    <property type="evidence" value="ECO:0007669"/>
    <property type="project" value="InterPro"/>
</dbReference>
<keyword evidence="2" id="KW-0645">Protease</keyword>
<organism evidence="8 9">
    <name type="scientific">Haloarcula nitratireducens</name>
    <dbReference type="NCBI Taxonomy" id="2487749"/>
    <lineage>
        <taxon>Archaea</taxon>
        <taxon>Methanobacteriati</taxon>
        <taxon>Methanobacteriota</taxon>
        <taxon>Stenosarchaea group</taxon>
        <taxon>Halobacteria</taxon>
        <taxon>Halobacteriales</taxon>
        <taxon>Haloarculaceae</taxon>
        <taxon>Haloarcula</taxon>
    </lineage>
</organism>